<name>A0A7C1FLG4_9CHLR</name>
<dbReference type="InterPro" id="IPR003607">
    <property type="entry name" value="HD/PDEase_dom"/>
</dbReference>
<evidence type="ECO:0000256" key="1">
    <source>
        <dbReference type="ARBA" id="ARBA00001638"/>
    </source>
</evidence>
<dbReference type="SMART" id="SM00471">
    <property type="entry name" value="HDc"/>
    <property type="match status" value="1"/>
</dbReference>
<comment type="catalytic activity">
    <reaction evidence="1">
        <text>a 2'-deoxyribonucleoside 5'-phosphate + H2O = a 2'-deoxyribonucleoside + phosphate</text>
        <dbReference type="Rhea" id="RHEA:36167"/>
        <dbReference type="ChEBI" id="CHEBI:15377"/>
        <dbReference type="ChEBI" id="CHEBI:18274"/>
        <dbReference type="ChEBI" id="CHEBI:43474"/>
        <dbReference type="ChEBI" id="CHEBI:65317"/>
        <dbReference type="EC" id="3.1.3.89"/>
    </reaction>
</comment>
<feature type="domain" description="HD/PDEase" evidence="8">
    <location>
        <begin position="37"/>
        <end position="164"/>
    </location>
</feature>
<accession>A0A7C1FLG4</accession>
<dbReference type="InterPro" id="IPR006674">
    <property type="entry name" value="HD_domain"/>
</dbReference>
<evidence type="ECO:0000256" key="5">
    <source>
        <dbReference type="ARBA" id="ARBA00012964"/>
    </source>
</evidence>
<evidence type="ECO:0000256" key="2">
    <source>
        <dbReference type="ARBA" id="ARBA00001936"/>
    </source>
</evidence>
<evidence type="ECO:0000256" key="4">
    <source>
        <dbReference type="ARBA" id="ARBA00011738"/>
    </source>
</evidence>
<comment type="cofactor">
    <cofactor evidence="2">
        <name>Mn(2+)</name>
        <dbReference type="ChEBI" id="CHEBI:29035"/>
    </cofactor>
</comment>
<proteinExistence type="predicted"/>
<dbReference type="GO" id="GO:0002953">
    <property type="term" value="F:5'-deoxynucleotidase activity"/>
    <property type="evidence" value="ECO:0007669"/>
    <property type="project" value="UniProtKB-EC"/>
</dbReference>
<evidence type="ECO:0000313" key="9">
    <source>
        <dbReference type="EMBL" id="HDX31933.1"/>
    </source>
</evidence>
<evidence type="ECO:0000256" key="7">
    <source>
        <dbReference type="ARBA" id="ARBA00022801"/>
    </source>
</evidence>
<comment type="subunit">
    <text evidence="4">Homodimer.</text>
</comment>
<dbReference type="EC" id="3.1.3.89" evidence="5"/>
<dbReference type="Gene3D" id="1.10.3210.10">
    <property type="entry name" value="Hypothetical protein af1432"/>
    <property type="match status" value="1"/>
</dbReference>
<gene>
    <name evidence="9" type="ORF">ENQ20_10650</name>
</gene>
<dbReference type="SUPFAM" id="SSF109604">
    <property type="entry name" value="HD-domain/PDEase-like"/>
    <property type="match status" value="1"/>
</dbReference>
<sequence length="195" mass="21939">MPEHTKPLLSALLTVLEHACVLKRLPRTGWLLNGVVPCESVADHTTGVALLTLALADALNADWQAHGLERPLDTGRALRLAVLHDLAESRVTDLPKRSTLLLGTDTKRRAEEEAFSIILGTLPAANDYATLWQEYINEASPEARVVHDADTLEMVHQALLYERAGHRTLDEFWQGHRWHYRLCEQLFDVLRNARA</sequence>
<keyword evidence="7 9" id="KW-0378">Hydrolase</keyword>
<protein>
    <recommendedName>
        <fullName evidence="5">5'-deoxynucleotidase</fullName>
        <ecNumber evidence="5">3.1.3.89</ecNumber>
    </recommendedName>
</protein>
<evidence type="ECO:0000256" key="3">
    <source>
        <dbReference type="ARBA" id="ARBA00001941"/>
    </source>
</evidence>
<keyword evidence="6" id="KW-0479">Metal-binding</keyword>
<dbReference type="InterPro" id="IPR039356">
    <property type="entry name" value="YfbR/HDDC2"/>
</dbReference>
<organism evidence="9">
    <name type="scientific">Caldilinea aerophila</name>
    <dbReference type="NCBI Taxonomy" id="133453"/>
    <lineage>
        <taxon>Bacteria</taxon>
        <taxon>Bacillati</taxon>
        <taxon>Chloroflexota</taxon>
        <taxon>Caldilineae</taxon>
        <taxon>Caldilineales</taxon>
        <taxon>Caldilineaceae</taxon>
        <taxon>Caldilinea</taxon>
    </lineage>
</organism>
<evidence type="ECO:0000259" key="8">
    <source>
        <dbReference type="SMART" id="SM00471"/>
    </source>
</evidence>
<dbReference type="AlphaFoldDB" id="A0A7C1FLG4"/>
<dbReference type="EMBL" id="DSMG01000102">
    <property type="protein sequence ID" value="HDX31933.1"/>
    <property type="molecule type" value="Genomic_DNA"/>
</dbReference>
<dbReference type="Pfam" id="PF13023">
    <property type="entry name" value="HD_3"/>
    <property type="match status" value="1"/>
</dbReference>
<dbReference type="PANTHER" id="PTHR11845:SF13">
    <property type="entry name" value="5'-DEOXYNUCLEOTIDASE HDDC2"/>
    <property type="match status" value="1"/>
</dbReference>
<reference evidence="9" key="1">
    <citation type="journal article" date="2020" name="mSystems">
        <title>Genome- and Community-Level Interaction Insights into Carbon Utilization and Element Cycling Functions of Hydrothermarchaeota in Hydrothermal Sediment.</title>
        <authorList>
            <person name="Zhou Z."/>
            <person name="Liu Y."/>
            <person name="Xu W."/>
            <person name="Pan J."/>
            <person name="Luo Z.H."/>
            <person name="Li M."/>
        </authorList>
    </citation>
    <scope>NUCLEOTIDE SEQUENCE [LARGE SCALE GENOMIC DNA]</scope>
    <source>
        <strain evidence="9">SpSt-289</strain>
    </source>
</reference>
<dbReference type="GO" id="GO:0046872">
    <property type="term" value="F:metal ion binding"/>
    <property type="evidence" value="ECO:0007669"/>
    <property type="project" value="UniProtKB-KW"/>
</dbReference>
<dbReference type="PANTHER" id="PTHR11845">
    <property type="entry name" value="5'-DEOXYNUCLEOTIDASE HDDC2"/>
    <property type="match status" value="1"/>
</dbReference>
<comment type="cofactor">
    <cofactor evidence="3">
        <name>Co(2+)</name>
        <dbReference type="ChEBI" id="CHEBI:48828"/>
    </cofactor>
</comment>
<dbReference type="GO" id="GO:0005737">
    <property type="term" value="C:cytoplasm"/>
    <property type="evidence" value="ECO:0007669"/>
    <property type="project" value="TreeGrafter"/>
</dbReference>
<comment type="caution">
    <text evidence="9">The sequence shown here is derived from an EMBL/GenBank/DDBJ whole genome shotgun (WGS) entry which is preliminary data.</text>
</comment>
<evidence type="ECO:0000256" key="6">
    <source>
        <dbReference type="ARBA" id="ARBA00022723"/>
    </source>
</evidence>